<feature type="region of interest" description="Disordered" evidence="1">
    <location>
        <begin position="1"/>
        <end position="23"/>
    </location>
</feature>
<dbReference type="EMBL" id="CAJVRL010000047">
    <property type="protein sequence ID" value="CAG8952743.1"/>
    <property type="molecule type" value="Genomic_DNA"/>
</dbReference>
<comment type="caution">
    <text evidence="3">The sequence shown here is derived from an EMBL/GenBank/DDBJ whole genome shotgun (WGS) entry which is preliminary data.</text>
</comment>
<dbReference type="AlphaFoldDB" id="A0A9N9KTP4"/>
<dbReference type="OrthoDB" id="10342279at2759"/>
<proteinExistence type="predicted"/>
<name>A0A9N9KTP4_9HELO</name>
<organism evidence="3 4">
    <name type="scientific">Hymenoscyphus fraxineus</name>
    <dbReference type="NCBI Taxonomy" id="746836"/>
    <lineage>
        <taxon>Eukaryota</taxon>
        <taxon>Fungi</taxon>
        <taxon>Dikarya</taxon>
        <taxon>Ascomycota</taxon>
        <taxon>Pezizomycotina</taxon>
        <taxon>Leotiomycetes</taxon>
        <taxon>Helotiales</taxon>
        <taxon>Helotiaceae</taxon>
        <taxon>Hymenoscyphus</taxon>
    </lineage>
</organism>
<evidence type="ECO:0000313" key="4">
    <source>
        <dbReference type="Proteomes" id="UP000696280"/>
    </source>
</evidence>
<feature type="compositionally biased region" description="Polar residues" evidence="1">
    <location>
        <begin position="13"/>
        <end position="23"/>
    </location>
</feature>
<gene>
    <name evidence="3" type="ORF">HYFRA_00008987</name>
</gene>
<evidence type="ECO:0000256" key="1">
    <source>
        <dbReference type="SAM" id="MobiDB-lite"/>
    </source>
</evidence>
<feature type="transmembrane region" description="Helical" evidence="2">
    <location>
        <begin position="113"/>
        <end position="135"/>
    </location>
</feature>
<reference evidence="3" key="1">
    <citation type="submission" date="2021-07" db="EMBL/GenBank/DDBJ databases">
        <authorList>
            <person name="Durling M."/>
        </authorList>
    </citation>
    <scope>NUCLEOTIDE SEQUENCE</scope>
</reference>
<feature type="transmembrane region" description="Helical" evidence="2">
    <location>
        <begin position="71"/>
        <end position="92"/>
    </location>
</feature>
<keyword evidence="2" id="KW-0472">Membrane</keyword>
<keyword evidence="2" id="KW-1133">Transmembrane helix</keyword>
<accession>A0A9N9KTP4</accession>
<keyword evidence="2" id="KW-0812">Transmembrane</keyword>
<dbReference type="Proteomes" id="UP000696280">
    <property type="component" value="Unassembled WGS sequence"/>
</dbReference>
<sequence>MEPAQAQREDMTQSRAQPGTYNINSPKHMREFSFAHGLIALLWSMLSTWVFKSRLSDETTKTKPMLEIGVRLFATSAAASTLSAAAFFGVCLESWNRQHYDRMRWLLGEGCRTLRATVFFGEMALFCLAMHWFYGEMYKDHLLEIVGFSSLLIFKDWYIRRSTVFGMLDRQLEALDEVRRRNGLEDHGRQ</sequence>
<evidence type="ECO:0008006" key="5">
    <source>
        <dbReference type="Google" id="ProtNLM"/>
    </source>
</evidence>
<evidence type="ECO:0000256" key="2">
    <source>
        <dbReference type="SAM" id="Phobius"/>
    </source>
</evidence>
<keyword evidence="4" id="KW-1185">Reference proteome</keyword>
<feature type="transmembrane region" description="Helical" evidence="2">
    <location>
        <begin position="32"/>
        <end position="51"/>
    </location>
</feature>
<evidence type="ECO:0000313" key="3">
    <source>
        <dbReference type="EMBL" id="CAG8952743.1"/>
    </source>
</evidence>
<protein>
    <recommendedName>
        <fullName evidence="5">Transmembrane protein</fullName>
    </recommendedName>
</protein>